<dbReference type="Proteomes" id="UP000485058">
    <property type="component" value="Unassembled WGS sequence"/>
</dbReference>
<name>A0A699ZGD3_HAELA</name>
<evidence type="ECO:0000313" key="3">
    <source>
        <dbReference type="Proteomes" id="UP000485058"/>
    </source>
</evidence>
<evidence type="ECO:0000313" key="2">
    <source>
        <dbReference type="EMBL" id="GFH14652.1"/>
    </source>
</evidence>
<feature type="region of interest" description="Disordered" evidence="1">
    <location>
        <begin position="46"/>
        <end position="73"/>
    </location>
</feature>
<protein>
    <submittedName>
        <fullName evidence="2">Uncharacterized protein</fullName>
    </submittedName>
</protein>
<dbReference type="EMBL" id="BLLF01000750">
    <property type="protein sequence ID" value="GFH14652.1"/>
    <property type="molecule type" value="Genomic_DNA"/>
</dbReference>
<gene>
    <name evidence="2" type="ORF">HaLaN_10750</name>
</gene>
<organism evidence="2 3">
    <name type="scientific">Haematococcus lacustris</name>
    <name type="common">Green alga</name>
    <name type="synonym">Haematococcus pluvialis</name>
    <dbReference type="NCBI Taxonomy" id="44745"/>
    <lineage>
        <taxon>Eukaryota</taxon>
        <taxon>Viridiplantae</taxon>
        <taxon>Chlorophyta</taxon>
        <taxon>core chlorophytes</taxon>
        <taxon>Chlorophyceae</taxon>
        <taxon>CS clade</taxon>
        <taxon>Chlamydomonadales</taxon>
        <taxon>Haematococcaceae</taxon>
        <taxon>Haematococcus</taxon>
    </lineage>
</organism>
<evidence type="ECO:0000256" key="1">
    <source>
        <dbReference type="SAM" id="MobiDB-lite"/>
    </source>
</evidence>
<feature type="non-terminal residue" evidence="2">
    <location>
        <position position="1"/>
    </location>
</feature>
<accession>A0A699ZGD3</accession>
<feature type="region of interest" description="Disordered" evidence="1">
    <location>
        <begin position="149"/>
        <end position="175"/>
    </location>
</feature>
<feature type="non-terminal residue" evidence="2">
    <location>
        <position position="205"/>
    </location>
</feature>
<keyword evidence="3" id="KW-1185">Reference proteome</keyword>
<sequence>MIEATTGGRVARACPQARQGSPIRFDPLLISSRHTWQYKQRRVGEAVEPRLADPHQAGPAVTPGGHDQQPRPHPYTHNPVPAPDTYFKCSKSRCSRDSRKEQMAAMQELVRQGGCWFGIAAGLEPWPRGTPSPVLCILPQVPAALGGLSQQPRPRHTHNPHTHTRARVQGRSQPCPVPHATGTSCCGGARHALCPAGTPTAFPLS</sequence>
<feature type="compositionally biased region" description="Basic residues" evidence="1">
    <location>
        <begin position="153"/>
        <end position="168"/>
    </location>
</feature>
<proteinExistence type="predicted"/>
<comment type="caution">
    <text evidence="2">The sequence shown here is derived from an EMBL/GenBank/DDBJ whole genome shotgun (WGS) entry which is preliminary data.</text>
</comment>
<reference evidence="2 3" key="1">
    <citation type="submission" date="2020-02" db="EMBL/GenBank/DDBJ databases">
        <title>Draft genome sequence of Haematococcus lacustris strain NIES-144.</title>
        <authorList>
            <person name="Morimoto D."/>
            <person name="Nakagawa S."/>
            <person name="Yoshida T."/>
            <person name="Sawayama S."/>
        </authorList>
    </citation>
    <scope>NUCLEOTIDE SEQUENCE [LARGE SCALE GENOMIC DNA]</scope>
    <source>
        <strain evidence="2 3">NIES-144</strain>
    </source>
</reference>
<dbReference type="AlphaFoldDB" id="A0A699ZGD3"/>